<dbReference type="Gene3D" id="3.90.226.10">
    <property type="entry name" value="2-enoyl-CoA Hydratase, Chain A, domain 1"/>
    <property type="match status" value="1"/>
</dbReference>
<comment type="similarity">
    <text evidence="1">Belongs to the peptidase S41A family.</text>
</comment>
<dbReference type="EMBL" id="SNRY01000052">
    <property type="protein sequence ID" value="KAA6349197.1"/>
    <property type="molecule type" value="Genomic_DNA"/>
</dbReference>
<dbReference type="InterPro" id="IPR004447">
    <property type="entry name" value="Peptidase_S41A"/>
</dbReference>
<dbReference type="InterPro" id="IPR036034">
    <property type="entry name" value="PDZ_sf"/>
</dbReference>
<dbReference type="AlphaFoldDB" id="A0A5J4ST54"/>
<dbReference type="EC" id="3.4.21.102" evidence="7"/>
<evidence type="ECO:0000259" key="5">
    <source>
        <dbReference type="SMART" id="SM00228"/>
    </source>
</evidence>
<dbReference type="InterPro" id="IPR029045">
    <property type="entry name" value="ClpP/crotonase-like_dom_sf"/>
</dbReference>
<accession>A0A5J4ST54</accession>
<dbReference type="SUPFAM" id="SSF52096">
    <property type="entry name" value="ClpP/crotonase"/>
    <property type="match status" value="1"/>
</dbReference>
<dbReference type="Gene3D" id="2.30.42.10">
    <property type="match status" value="1"/>
</dbReference>
<dbReference type="SMART" id="SM00228">
    <property type="entry name" value="PDZ"/>
    <property type="match status" value="1"/>
</dbReference>
<comment type="caution">
    <text evidence="7">The sequence shown here is derived from an EMBL/GenBank/DDBJ whole genome shotgun (WGS) entry which is preliminary data.</text>
</comment>
<proteinExistence type="inferred from homology"/>
<feature type="domain" description="Tail specific protease" evidence="6">
    <location>
        <begin position="178"/>
        <end position="364"/>
    </location>
</feature>
<evidence type="ECO:0000256" key="2">
    <source>
        <dbReference type="ARBA" id="ARBA00022670"/>
    </source>
</evidence>
<dbReference type="Pfam" id="PF22694">
    <property type="entry name" value="CtpB_N-like"/>
    <property type="match status" value="1"/>
</dbReference>
<name>A0A5J4ST54_9ZZZZ</name>
<keyword evidence="4" id="KW-0720">Serine protease</keyword>
<dbReference type="PANTHER" id="PTHR32060">
    <property type="entry name" value="TAIL-SPECIFIC PROTEASE"/>
    <property type="match status" value="1"/>
</dbReference>
<dbReference type="SMART" id="SM00245">
    <property type="entry name" value="TSPc"/>
    <property type="match status" value="1"/>
</dbReference>
<dbReference type="GO" id="GO:0006508">
    <property type="term" value="P:proteolysis"/>
    <property type="evidence" value="ECO:0007669"/>
    <property type="project" value="UniProtKB-KW"/>
</dbReference>
<dbReference type="CDD" id="cd07560">
    <property type="entry name" value="Peptidase_S41_CPP"/>
    <property type="match status" value="1"/>
</dbReference>
<dbReference type="GO" id="GO:0007165">
    <property type="term" value="P:signal transduction"/>
    <property type="evidence" value="ECO:0007669"/>
    <property type="project" value="TreeGrafter"/>
</dbReference>
<dbReference type="Gene3D" id="3.30.750.44">
    <property type="match status" value="1"/>
</dbReference>
<organism evidence="7">
    <name type="scientific">termite gut metagenome</name>
    <dbReference type="NCBI Taxonomy" id="433724"/>
    <lineage>
        <taxon>unclassified sequences</taxon>
        <taxon>metagenomes</taxon>
        <taxon>organismal metagenomes</taxon>
    </lineage>
</organism>
<protein>
    <submittedName>
        <fullName evidence="7">Carboxy-terminal processing protease CtpB</fullName>
        <ecNumber evidence="7">3.4.21.102</ecNumber>
    </submittedName>
</protein>
<dbReference type="FunFam" id="2.30.42.10:FF:000063">
    <property type="entry name" value="Peptidase, S41 family"/>
    <property type="match status" value="1"/>
</dbReference>
<dbReference type="InterPro" id="IPR005151">
    <property type="entry name" value="Tail-specific_protease"/>
</dbReference>
<dbReference type="GO" id="GO:0030288">
    <property type="term" value="C:outer membrane-bounded periplasmic space"/>
    <property type="evidence" value="ECO:0007669"/>
    <property type="project" value="TreeGrafter"/>
</dbReference>
<dbReference type="SUPFAM" id="SSF50156">
    <property type="entry name" value="PDZ domain-like"/>
    <property type="match status" value="1"/>
</dbReference>
<reference evidence="7" key="1">
    <citation type="submission" date="2019-03" db="EMBL/GenBank/DDBJ databases">
        <title>Single cell metagenomics reveals metabolic interactions within the superorganism composed of flagellate Streblomastix strix and complex community of Bacteroidetes bacteria on its surface.</title>
        <authorList>
            <person name="Treitli S.C."/>
            <person name="Kolisko M."/>
            <person name="Husnik F."/>
            <person name="Keeling P."/>
            <person name="Hampl V."/>
        </authorList>
    </citation>
    <scope>NUCLEOTIDE SEQUENCE</scope>
    <source>
        <strain evidence="7">STM</strain>
    </source>
</reference>
<feature type="domain" description="PDZ" evidence="5">
    <location>
        <begin position="103"/>
        <end position="176"/>
    </location>
</feature>
<evidence type="ECO:0000256" key="1">
    <source>
        <dbReference type="ARBA" id="ARBA00009179"/>
    </source>
</evidence>
<evidence type="ECO:0000256" key="3">
    <source>
        <dbReference type="ARBA" id="ARBA00022801"/>
    </source>
</evidence>
<keyword evidence="2 7" id="KW-0645">Protease</keyword>
<dbReference type="Pfam" id="PF13180">
    <property type="entry name" value="PDZ_2"/>
    <property type="match status" value="1"/>
</dbReference>
<keyword evidence="3 7" id="KW-0378">Hydrolase</keyword>
<dbReference type="CDD" id="cd06782">
    <property type="entry name" value="cpPDZ_CPP-like"/>
    <property type="match status" value="1"/>
</dbReference>
<dbReference type="InterPro" id="IPR055210">
    <property type="entry name" value="CtpA/B_N"/>
</dbReference>
<sequence length="549" mass="62708">MKCFFKTNNSLRPIFNRAFVCSFVYWQLCMTGGVQSQNTITPALSKLQMVESAITNLYVDKVDEAKLVEEAITKMLSQLDPHSTYSNPEEVKRMNEPLIGNFEGVGVQFNMVEDTLYVIQPINNGPSERVGILAGDRIIAVNDTVIAGVKMSSDKIMSRLRGPKGTEVNLTIIRKGVNEPLTFTVKRNKIPIYSINAFYMIQPKIGYIRIEHFGTTTVNEFREALTKLQKEGMKDLILDLQENGGGYLNAAIDITNEFLAQKELTVYTEGRAAKRSEFWAKGDGKFQRGRLIILVNEHTASASEIVSGAIQDWDRGIIVGRRSFGKGLVQYPMDLPDGSMVRLTIARYYTPVGRCIQKPYENIEQYHTDIYNRYSKGEMTNVDSIHFLDSLQYKTKKLGRIIYGGGGIMPDYFVPIDTTFYTDYYRKLRDRGIIIKTAVKYVDNYRNELLKRYEKFETFSKQFFISDLDLLLADMKELAEKEKIEFDEKEYNISLPFIKTQFKAFIARDVWGADNYYQIINTTNKSVTCAVEILNSGEYKKILSSGNTH</sequence>
<evidence type="ECO:0000259" key="6">
    <source>
        <dbReference type="SMART" id="SM00245"/>
    </source>
</evidence>
<gene>
    <name evidence="7" type="ORF">EZS27_003399</name>
</gene>
<dbReference type="GO" id="GO:0004252">
    <property type="term" value="F:serine-type endopeptidase activity"/>
    <property type="evidence" value="ECO:0007669"/>
    <property type="project" value="UniProtKB-EC"/>
</dbReference>
<evidence type="ECO:0000313" key="7">
    <source>
        <dbReference type="EMBL" id="KAA6349197.1"/>
    </source>
</evidence>
<dbReference type="PANTHER" id="PTHR32060:SF30">
    <property type="entry name" value="CARBOXY-TERMINAL PROCESSING PROTEASE CTPA"/>
    <property type="match status" value="1"/>
</dbReference>
<dbReference type="Pfam" id="PF03572">
    <property type="entry name" value="Peptidase_S41"/>
    <property type="match status" value="1"/>
</dbReference>
<evidence type="ECO:0000256" key="4">
    <source>
        <dbReference type="ARBA" id="ARBA00022825"/>
    </source>
</evidence>
<dbReference type="NCBIfam" id="TIGR00225">
    <property type="entry name" value="prc"/>
    <property type="match status" value="1"/>
</dbReference>
<dbReference type="InterPro" id="IPR001478">
    <property type="entry name" value="PDZ"/>
</dbReference>